<feature type="chain" id="PRO_5040316704" evidence="1">
    <location>
        <begin position="28"/>
        <end position="82"/>
    </location>
</feature>
<keyword evidence="1" id="KW-0732">Signal</keyword>
<dbReference type="Proteomes" id="UP000774326">
    <property type="component" value="Unassembled WGS sequence"/>
</dbReference>
<evidence type="ECO:0000313" key="2">
    <source>
        <dbReference type="EMBL" id="KAH3672142.1"/>
    </source>
</evidence>
<name>A0A9P8PHY0_WICPI</name>
<evidence type="ECO:0000256" key="1">
    <source>
        <dbReference type="SAM" id="SignalP"/>
    </source>
</evidence>
<feature type="signal peptide" evidence="1">
    <location>
        <begin position="1"/>
        <end position="27"/>
    </location>
</feature>
<gene>
    <name evidence="2" type="ORF">WICPIJ_010136</name>
</gene>
<accession>A0A9P8PHY0</accession>
<reference evidence="2" key="1">
    <citation type="journal article" date="2021" name="Open Biol.">
        <title>Shared evolutionary footprints suggest mitochondrial oxidative damage underlies multiple complex I losses in fungi.</title>
        <authorList>
            <person name="Schikora-Tamarit M.A."/>
            <person name="Marcet-Houben M."/>
            <person name="Nosek J."/>
            <person name="Gabaldon T."/>
        </authorList>
    </citation>
    <scope>NUCLEOTIDE SEQUENCE</scope>
    <source>
        <strain evidence="2">CBS2887</strain>
    </source>
</reference>
<proteinExistence type="predicted"/>
<organism evidence="2 3">
    <name type="scientific">Wickerhamomyces pijperi</name>
    <name type="common">Yeast</name>
    <name type="synonym">Pichia pijperi</name>
    <dbReference type="NCBI Taxonomy" id="599730"/>
    <lineage>
        <taxon>Eukaryota</taxon>
        <taxon>Fungi</taxon>
        <taxon>Dikarya</taxon>
        <taxon>Ascomycota</taxon>
        <taxon>Saccharomycotina</taxon>
        <taxon>Saccharomycetes</taxon>
        <taxon>Phaffomycetales</taxon>
        <taxon>Wickerhamomycetaceae</taxon>
        <taxon>Wickerhamomyces</taxon>
    </lineage>
</organism>
<comment type="caution">
    <text evidence="2">The sequence shown here is derived from an EMBL/GenBank/DDBJ whole genome shotgun (WGS) entry which is preliminary data.</text>
</comment>
<evidence type="ECO:0000313" key="3">
    <source>
        <dbReference type="Proteomes" id="UP000774326"/>
    </source>
</evidence>
<reference evidence="2" key="2">
    <citation type="submission" date="2021-01" db="EMBL/GenBank/DDBJ databases">
        <authorList>
            <person name="Schikora-Tamarit M.A."/>
        </authorList>
    </citation>
    <scope>NUCLEOTIDE SEQUENCE</scope>
    <source>
        <strain evidence="2">CBS2887</strain>
    </source>
</reference>
<protein>
    <submittedName>
        <fullName evidence="2">Uncharacterized protein</fullName>
    </submittedName>
</protein>
<keyword evidence="3" id="KW-1185">Reference proteome</keyword>
<sequence length="82" mass="9081">MVCSSMRYMALTSLVILLTLIVRLSSSETNFLDLDSKSSNLAAINLGEMYLMVKVSSSALKVLSLMSLNQLFEREPMDTNSL</sequence>
<dbReference type="AlphaFoldDB" id="A0A9P8PHY0"/>
<dbReference type="EMBL" id="JAEUBG010005855">
    <property type="protein sequence ID" value="KAH3672142.1"/>
    <property type="molecule type" value="Genomic_DNA"/>
</dbReference>